<organism evidence="4 5">
    <name type="scientific">Neorhizobium lilium</name>
    <dbReference type="NCBI Taxonomy" id="2503024"/>
    <lineage>
        <taxon>Bacteria</taxon>
        <taxon>Pseudomonadati</taxon>
        <taxon>Pseudomonadota</taxon>
        <taxon>Alphaproteobacteria</taxon>
        <taxon>Hyphomicrobiales</taxon>
        <taxon>Rhizobiaceae</taxon>
        <taxon>Rhizobium/Agrobacterium group</taxon>
        <taxon>Neorhizobium</taxon>
    </lineage>
</organism>
<sequence length="367" mass="39075">MEKVGIGIIGCGNISGAYLKAMTTDFPILDIRGLADLNGELAQSRASEFGLQARSIEELLGDPDIQIIVNLTVPKAHVAVALQALDAGKHTYSEKPLGINFAEGKKLADAARAKNLRIGAAPDTFLGGGHQTARTLIDQGLIGLPVGGTATFMCPGHERWHPNPDFYYEVGGGPMLDMGPYYITDLVNLLGPVSQVAGFAITPRAERIITSEPRNGERIPVHVPTHVAGVMAFASGAVVQIGMSFDVAGHKHVPLEVYGTEGTLIVPDPNRFGGPVEYLKKGGQFEEQPLTSPYSDGNFRSIGVADMAYALRSNRPHRANGDLALHVLEVMEAFHTAAAEGRTIKITTTTERPAPLSVSLIDGRLAQ</sequence>
<keyword evidence="1" id="KW-0560">Oxidoreductase</keyword>
<dbReference type="GO" id="GO:0000166">
    <property type="term" value="F:nucleotide binding"/>
    <property type="evidence" value="ECO:0007669"/>
    <property type="project" value="InterPro"/>
</dbReference>
<keyword evidence="5" id="KW-1185">Reference proteome</keyword>
<dbReference type="PANTHER" id="PTHR43818:SF11">
    <property type="entry name" value="BCDNA.GH03377"/>
    <property type="match status" value="1"/>
</dbReference>
<evidence type="ECO:0000313" key="5">
    <source>
        <dbReference type="Proteomes" id="UP000287687"/>
    </source>
</evidence>
<dbReference type="Pfam" id="PF22725">
    <property type="entry name" value="GFO_IDH_MocA_C3"/>
    <property type="match status" value="1"/>
</dbReference>
<evidence type="ECO:0000259" key="2">
    <source>
        <dbReference type="Pfam" id="PF01408"/>
    </source>
</evidence>
<reference evidence="4 5" key="1">
    <citation type="submission" date="2019-01" db="EMBL/GenBank/DDBJ databases">
        <title>The draft genome of Rhizobium sp. 24NR.</title>
        <authorList>
            <person name="Liu L."/>
            <person name="Liang L."/>
            <person name="Shi S."/>
            <person name="Xu L."/>
            <person name="Wang X."/>
            <person name="Li L."/>
            <person name="Zhang X."/>
        </authorList>
    </citation>
    <scope>NUCLEOTIDE SEQUENCE [LARGE SCALE GENOMIC DNA]</scope>
    <source>
        <strain evidence="4 5">24NR</strain>
    </source>
</reference>
<accession>A0A444LKI2</accession>
<feature type="domain" description="GFO/IDH/MocA-like oxidoreductase" evidence="3">
    <location>
        <begin position="130"/>
        <end position="264"/>
    </location>
</feature>
<dbReference type="AlphaFoldDB" id="A0A444LKI2"/>
<dbReference type="InterPro" id="IPR000683">
    <property type="entry name" value="Gfo/Idh/MocA-like_OxRdtase_N"/>
</dbReference>
<gene>
    <name evidence="4" type="ORF">EPK99_00305</name>
</gene>
<dbReference type="InterPro" id="IPR036291">
    <property type="entry name" value="NAD(P)-bd_dom_sf"/>
</dbReference>
<dbReference type="SUPFAM" id="SSF51735">
    <property type="entry name" value="NAD(P)-binding Rossmann-fold domains"/>
    <property type="match status" value="1"/>
</dbReference>
<dbReference type="EMBL" id="SBIP01000001">
    <property type="protein sequence ID" value="RWX80822.1"/>
    <property type="molecule type" value="Genomic_DNA"/>
</dbReference>
<dbReference type="GO" id="GO:0016491">
    <property type="term" value="F:oxidoreductase activity"/>
    <property type="evidence" value="ECO:0007669"/>
    <property type="project" value="UniProtKB-KW"/>
</dbReference>
<dbReference type="OrthoDB" id="9776544at2"/>
<dbReference type="RefSeq" id="WP_128440650.1">
    <property type="nucleotide sequence ID" value="NZ_SBIP01000001.1"/>
</dbReference>
<protein>
    <submittedName>
        <fullName evidence="4">Gfo/Idh/MocA family oxidoreductase</fullName>
    </submittedName>
</protein>
<name>A0A444LKI2_9HYPH</name>
<dbReference type="PANTHER" id="PTHR43818">
    <property type="entry name" value="BCDNA.GH03377"/>
    <property type="match status" value="1"/>
</dbReference>
<comment type="caution">
    <text evidence="4">The sequence shown here is derived from an EMBL/GenBank/DDBJ whole genome shotgun (WGS) entry which is preliminary data.</text>
</comment>
<proteinExistence type="predicted"/>
<dbReference type="InterPro" id="IPR055170">
    <property type="entry name" value="GFO_IDH_MocA-like_dom"/>
</dbReference>
<evidence type="ECO:0000259" key="3">
    <source>
        <dbReference type="Pfam" id="PF22725"/>
    </source>
</evidence>
<dbReference type="Gene3D" id="3.40.50.720">
    <property type="entry name" value="NAD(P)-binding Rossmann-like Domain"/>
    <property type="match status" value="1"/>
</dbReference>
<dbReference type="Proteomes" id="UP000287687">
    <property type="component" value="Unassembled WGS sequence"/>
</dbReference>
<evidence type="ECO:0000313" key="4">
    <source>
        <dbReference type="EMBL" id="RWX80822.1"/>
    </source>
</evidence>
<evidence type="ECO:0000256" key="1">
    <source>
        <dbReference type="ARBA" id="ARBA00023002"/>
    </source>
</evidence>
<dbReference type="Pfam" id="PF01408">
    <property type="entry name" value="GFO_IDH_MocA"/>
    <property type="match status" value="1"/>
</dbReference>
<dbReference type="Gene3D" id="3.30.360.10">
    <property type="entry name" value="Dihydrodipicolinate Reductase, domain 2"/>
    <property type="match status" value="1"/>
</dbReference>
<dbReference type="InterPro" id="IPR050463">
    <property type="entry name" value="Gfo/Idh/MocA_oxidrdct_glycsds"/>
</dbReference>
<dbReference type="SUPFAM" id="SSF55347">
    <property type="entry name" value="Glyceraldehyde-3-phosphate dehydrogenase-like, C-terminal domain"/>
    <property type="match status" value="1"/>
</dbReference>
<feature type="domain" description="Gfo/Idh/MocA-like oxidoreductase N-terminal" evidence="2">
    <location>
        <begin position="5"/>
        <end position="118"/>
    </location>
</feature>